<evidence type="ECO:0000313" key="1">
    <source>
        <dbReference type="EMBL" id="MDV2888562.1"/>
    </source>
</evidence>
<organism evidence="1 2">
    <name type="scientific">Alkalihalophilus pseudofirmus</name>
    <name type="common">Bacillus pseudofirmus</name>
    <dbReference type="NCBI Taxonomy" id="79885"/>
    <lineage>
        <taxon>Bacteria</taxon>
        <taxon>Bacillati</taxon>
        <taxon>Bacillota</taxon>
        <taxon>Bacilli</taxon>
        <taxon>Bacillales</taxon>
        <taxon>Bacillaceae</taxon>
        <taxon>Alkalihalophilus</taxon>
    </lineage>
</organism>
<comment type="caution">
    <text evidence="1">The sequence shown here is derived from an EMBL/GenBank/DDBJ whole genome shotgun (WGS) entry which is preliminary data.</text>
</comment>
<gene>
    <name evidence="1" type="ORF">RYX45_25710</name>
</gene>
<feature type="non-terminal residue" evidence="1">
    <location>
        <position position="76"/>
    </location>
</feature>
<name>A0AAJ2NUZ2_ALKPS</name>
<feature type="non-terminal residue" evidence="1">
    <location>
        <position position="1"/>
    </location>
</feature>
<accession>A0AAJ2NUZ2</accession>
<dbReference type="Proteomes" id="UP001285636">
    <property type="component" value="Unassembled WGS sequence"/>
</dbReference>
<dbReference type="AlphaFoldDB" id="A0AAJ2NUZ2"/>
<proteinExistence type="predicted"/>
<evidence type="ECO:0000313" key="2">
    <source>
        <dbReference type="Proteomes" id="UP001285636"/>
    </source>
</evidence>
<dbReference type="EMBL" id="JAWJAY010001651">
    <property type="protein sequence ID" value="MDV2888562.1"/>
    <property type="molecule type" value="Genomic_DNA"/>
</dbReference>
<protein>
    <submittedName>
        <fullName evidence="1">IS481 family transposase</fullName>
    </submittedName>
</protein>
<reference evidence="1" key="1">
    <citation type="submission" date="2023-10" db="EMBL/GenBank/DDBJ databases">
        <title>Screening of Alkalihalophilus pseudofirmusBZ-TG-HK211 and Its Alleviation of Salt Stress on Rapeseed Growth.</title>
        <authorList>
            <person name="Zhao B."/>
            <person name="Guo T."/>
        </authorList>
    </citation>
    <scope>NUCLEOTIDE SEQUENCE</scope>
    <source>
        <strain evidence="1">BZ-TG-HK211</strain>
    </source>
</reference>
<sequence>EISPDEVSYSTINRLLNKNNLAGKTIVVQPERKRFAHDKVNVLWQGDMSHGPYVSYKGKKKKTFLFAYIDDCSRLV</sequence>